<evidence type="ECO:0000256" key="14">
    <source>
        <dbReference type="ARBA" id="ARBA00022840"/>
    </source>
</evidence>
<evidence type="ECO:0000313" key="24">
    <source>
        <dbReference type="Proteomes" id="UP000283530"/>
    </source>
</evidence>
<dbReference type="Pfam" id="PF13855">
    <property type="entry name" value="LRR_8"/>
    <property type="match status" value="1"/>
</dbReference>
<dbReference type="Pfam" id="PF08263">
    <property type="entry name" value="LRRNT_2"/>
    <property type="match status" value="1"/>
</dbReference>
<evidence type="ECO:0000256" key="15">
    <source>
        <dbReference type="ARBA" id="ARBA00022989"/>
    </source>
</evidence>
<protein>
    <submittedName>
        <fullName evidence="23">Protein kinase domain-containing protein</fullName>
    </submittedName>
</protein>
<keyword evidence="3" id="KW-0217">Developmental protein</keyword>
<keyword evidence="18" id="KW-0325">Glycoprotein</keyword>
<sequence length="965" mass="106682">MEKSFLSILFLTTLIFHSLFPPSTPLTDQTQVLLEFKKQLKDPLNALRSWKDSESPCSFSGISCDPNTHQVTGISLANQSLEGNLSPSICDLPRLESLVLTANVISGNIPSQLANCTSLRVLDLSGNSFIGPLPDFSSLEQLQNLDVSENYLSGDFPSWVGKLSGLTSLSLAENDFNEGGIPESLGNLKNLTLIYMANCNFSGEIPISIFKLSLLETFDFSKNKLSGMFPKAITNLRYLKKIELYSNNLTGKIPPELANLTRLREFDISHNQMTGELPVEIGSLTELVVFHLYENYFSGEIPKGLGDLQHLVGFSVYRNGFTGEFPQNFGRYSPLNSIDISENQFSGAFPKFLCEGKKLQFLLALDNNFSGEFPDSFSECKTLERFRVSQNHLFGEIADGIWGLPNAKIIDFADNGFNGRISSEIEISISLNQLLLQNNKFSGELPSELGALTQLQKLSASNNSLSGKIPWQIGKLNQLSSLHLEANSLEGEIPSELSKCTRLVDLDVAGNSLTGNIPESLSLLNSLNSLNLSQNRLFGFIPENLQTLKLSSIDFSKNQLSGSIPSELLMIAGDQAFLGNKGLCIDQKLQNGRSSEIFICSPKPKHKQLIGNHLTLVCIILLALTLVLAGLGLVSYKSFKLEESSKENDLERGSRKDPNWKLESFHQTELEAEELNNLEEENLIGSGGTGKVYRLDLKNGGPVAVKQLWKGNEVKVMMAEMEILGKIRHRNVLKLYACLTRGESNCLVFEFMANGNLSQALHRKIKGQPELDWNRRYKIALGAAKGIAYLHHDCLPSIIHRDVKSTNILLDEDYEAKIADFGIAKIADDPLGGSESSCFAGTHGYIAPELAYSLKVTEKSDVYSFGVVLLEIVTGKNPIESEYGEGKDIVNWVSTHLNDRKDIVEVLDRRVSLHNEDEMMKVLKVALLCTTKLPSVRPTMREVVKMLIDVDPCIVTTGEKNSGKY</sequence>
<evidence type="ECO:0000256" key="20">
    <source>
        <dbReference type="SAM" id="Phobius"/>
    </source>
</evidence>
<keyword evidence="7" id="KW-0433">Leucine-rich repeat</keyword>
<dbReference type="Gene3D" id="3.80.10.10">
    <property type="entry name" value="Ribonuclease Inhibitor"/>
    <property type="match status" value="4"/>
</dbReference>
<proteinExistence type="inferred from homology"/>
<dbReference type="PANTHER" id="PTHR48056:SF20">
    <property type="entry name" value="PROTEIN KINASE DOMAIN-CONTAINING PROTEIN"/>
    <property type="match status" value="1"/>
</dbReference>
<dbReference type="Gene3D" id="3.30.200.20">
    <property type="entry name" value="Phosphorylase Kinase, domain 1"/>
    <property type="match status" value="1"/>
</dbReference>
<dbReference type="PROSITE" id="PS00107">
    <property type="entry name" value="PROTEIN_KINASE_ATP"/>
    <property type="match status" value="1"/>
</dbReference>
<dbReference type="Proteomes" id="UP000283530">
    <property type="component" value="Unassembled WGS sequence"/>
</dbReference>
<evidence type="ECO:0000256" key="17">
    <source>
        <dbReference type="ARBA" id="ARBA00023170"/>
    </source>
</evidence>
<dbReference type="InterPro" id="IPR008271">
    <property type="entry name" value="Ser/Thr_kinase_AS"/>
</dbReference>
<dbReference type="OrthoDB" id="676979at2759"/>
<keyword evidence="15 20" id="KW-1133">Transmembrane helix</keyword>
<evidence type="ECO:0000256" key="19">
    <source>
        <dbReference type="PROSITE-ProRule" id="PRU10141"/>
    </source>
</evidence>
<dbReference type="GO" id="GO:0004674">
    <property type="term" value="F:protein serine/threonine kinase activity"/>
    <property type="evidence" value="ECO:0007669"/>
    <property type="project" value="UniProtKB-KW"/>
</dbReference>
<dbReference type="Pfam" id="PF07714">
    <property type="entry name" value="PK_Tyr_Ser-Thr"/>
    <property type="match status" value="1"/>
</dbReference>
<keyword evidence="10 21" id="KW-0732">Signal</keyword>
<dbReference type="GO" id="GO:1905393">
    <property type="term" value="P:plant organ formation"/>
    <property type="evidence" value="ECO:0007669"/>
    <property type="project" value="UniProtKB-ARBA"/>
</dbReference>
<dbReference type="InterPro" id="IPR011009">
    <property type="entry name" value="Kinase-like_dom_sf"/>
</dbReference>
<dbReference type="InterPro" id="IPR000719">
    <property type="entry name" value="Prot_kinase_dom"/>
</dbReference>
<dbReference type="STRING" id="337451.A0A443NJL7"/>
<evidence type="ECO:0000256" key="6">
    <source>
        <dbReference type="ARBA" id="ARBA00022553"/>
    </source>
</evidence>
<evidence type="ECO:0000259" key="22">
    <source>
        <dbReference type="PROSITE" id="PS50011"/>
    </source>
</evidence>
<dbReference type="InterPro" id="IPR017441">
    <property type="entry name" value="Protein_kinase_ATP_BS"/>
</dbReference>
<comment type="caution">
    <text evidence="23">The sequence shown here is derived from an EMBL/GenBank/DDBJ whole genome shotgun (WGS) entry which is preliminary data.</text>
</comment>
<dbReference type="InterPro" id="IPR032675">
    <property type="entry name" value="LRR_dom_sf"/>
</dbReference>
<evidence type="ECO:0000256" key="1">
    <source>
        <dbReference type="ARBA" id="ARBA00004162"/>
    </source>
</evidence>
<gene>
    <name evidence="23" type="ORF">CKAN_00726100</name>
</gene>
<dbReference type="PROSITE" id="PS00108">
    <property type="entry name" value="PROTEIN_KINASE_ST"/>
    <property type="match status" value="1"/>
</dbReference>
<dbReference type="GO" id="GO:0005524">
    <property type="term" value="F:ATP binding"/>
    <property type="evidence" value="ECO:0007669"/>
    <property type="project" value="UniProtKB-UniRule"/>
</dbReference>
<dbReference type="SMART" id="SM00220">
    <property type="entry name" value="S_TKc"/>
    <property type="match status" value="1"/>
</dbReference>
<name>A0A443NJL7_9MAGN</name>
<dbReference type="Gene3D" id="1.10.510.10">
    <property type="entry name" value="Transferase(Phosphotransferase) domain 1"/>
    <property type="match status" value="1"/>
</dbReference>
<dbReference type="InterPro" id="IPR001245">
    <property type="entry name" value="Ser-Thr/Tyr_kinase_cat_dom"/>
</dbReference>
<dbReference type="SUPFAM" id="SSF56112">
    <property type="entry name" value="Protein kinase-like (PK-like)"/>
    <property type="match status" value="1"/>
</dbReference>
<keyword evidence="11" id="KW-0677">Repeat</keyword>
<evidence type="ECO:0000256" key="5">
    <source>
        <dbReference type="ARBA" id="ARBA00022527"/>
    </source>
</evidence>
<keyword evidence="24" id="KW-1185">Reference proteome</keyword>
<dbReference type="EMBL" id="QPKB01000003">
    <property type="protein sequence ID" value="RWR78716.1"/>
    <property type="molecule type" value="Genomic_DNA"/>
</dbReference>
<evidence type="ECO:0000256" key="13">
    <source>
        <dbReference type="ARBA" id="ARBA00022777"/>
    </source>
</evidence>
<dbReference type="PROSITE" id="PS51450">
    <property type="entry name" value="LRR"/>
    <property type="match status" value="1"/>
</dbReference>
<feature type="transmembrane region" description="Helical" evidence="20">
    <location>
        <begin position="614"/>
        <end position="636"/>
    </location>
</feature>
<keyword evidence="14 19" id="KW-0067">ATP-binding</keyword>
<dbReference type="InterPro" id="IPR050647">
    <property type="entry name" value="Plant_LRR-RLKs"/>
</dbReference>
<dbReference type="Pfam" id="PF00560">
    <property type="entry name" value="LRR_1"/>
    <property type="match status" value="7"/>
</dbReference>
<keyword evidence="6" id="KW-0597">Phosphoprotein</keyword>
<keyword evidence="17" id="KW-0675">Receptor</keyword>
<evidence type="ECO:0000256" key="10">
    <source>
        <dbReference type="ARBA" id="ARBA00022729"/>
    </source>
</evidence>
<evidence type="ECO:0000256" key="12">
    <source>
        <dbReference type="ARBA" id="ARBA00022741"/>
    </source>
</evidence>
<keyword evidence="13 23" id="KW-0418">Kinase</keyword>
<dbReference type="FunFam" id="1.10.510.10:FF:000632">
    <property type="entry name" value="leucine-rich repeat receptor-like protein kinase TDR"/>
    <property type="match status" value="1"/>
</dbReference>
<evidence type="ECO:0000256" key="18">
    <source>
        <dbReference type="ARBA" id="ARBA00023180"/>
    </source>
</evidence>
<dbReference type="GO" id="GO:0033612">
    <property type="term" value="F:receptor serine/threonine kinase binding"/>
    <property type="evidence" value="ECO:0007669"/>
    <property type="project" value="TreeGrafter"/>
</dbReference>
<evidence type="ECO:0000256" key="7">
    <source>
        <dbReference type="ARBA" id="ARBA00022614"/>
    </source>
</evidence>
<keyword evidence="12 19" id="KW-0547">Nucleotide-binding</keyword>
<dbReference type="SUPFAM" id="SSF52058">
    <property type="entry name" value="L domain-like"/>
    <property type="match status" value="1"/>
</dbReference>
<dbReference type="PANTHER" id="PTHR48056">
    <property type="entry name" value="LRR RECEPTOR-LIKE SERINE/THREONINE-PROTEIN KINASE-RELATED"/>
    <property type="match status" value="1"/>
</dbReference>
<evidence type="ECO:0000256" key="8">
    <source>
        <dbReference type="ARBA" id="ARBA00022679"/>
    </source>
</evidence>
<dbReference type="GO" id="GO:0048367">
    <property type="term" value="P:shoot system development"/>
    <property type="evidence" value="ECO:0007669"/>
    <property type="project" value="UniProtKB-ARBA"/>
</dbReference>
<dbReference type="AlphaFoldDB" id="A0A443NJL7"/>
<dbReference type="FunFam" id="3.30.200.20:FF:000511">
    <property type="entry name" value="Leucine-rich receptor-like protein kinase family protein"/>
    <property type="match status" value="1"/>
</dbReference>
<feature type="chain" id="PRO_5019096247" evidence="21">
    <location>
        <begin position="26"/>
        <end position="965"/>
    </location>
</feature>
<dbReference type="FunFam" id="3.80.10.10:FF:000383">
    <property type="entry name" value="Leucine-rich repeat receptor protein kinase EMS1"/>
    <property type="match status" value="1"/>
</dbReference>
<feature type="binding site" evidence="19">
    <location>
        <position position="706"/>
    </location>
    <ligand>
        <name>ATP</name>
        <dbReference type="ChEBI" id="CHEBI:30616"/>
    </ligand>
</feature>
<keyword evidence="9 20" id="KW-0812">Transmembrane</keyword>
<organism evidence="23 24">
    <name type="scientific">Cinnamomum micranthum f. kanehirae</name>
    <dbReference type="NCBI Taxonomy" id="337451"/>
    <lineage>
        <taxon>Eukaryota</taxon>
        <taxon>Viridiplantae</taxon>
        <taxon>Streptophyta</taxon>
        <taxon>Embryophyta</taxon>
        <taxon>Tracheophyta</taxon>
        <taxon>Spermatophyta</taxon>
        <taxon>Magnoliopsida</taxon>
        <taxon>Magnoliidae</taxon>
        <taxon>Laurales</taxon>
        <taxon>Lauraceae</taxon>
        <taxon>Cinnamomum</taxon>
    </lineage>
</organism>
<keyword evidence="16 20" id="KW-0472">Membrane</keyword>
<evidence type="ECO:0000256" key="9">
    <source>
        <dbReference type="ARBA" id="ARBA00022692"/>
    </source>
</evidence>
<evidence type="ECO:0000313" key="23">
    <source>
        <dbReference type="EMBL" id="RWR78716.1"/>
    </source>
</evidence>
<dbReference type="GO" id="GO:0009791">
    <property type="term" value="P:post-embryonic development"/>
    <property type="evidence" value="ECO:0007669"/>
    <property type="project" value="UniProtKB-ARBA"/>
</dbReference>
<accession>A0A443NJL7</accession>
<comment type="subcellular location">
    <subcellularLocation>
        <location evidence="1">Cell membrane</location>
        <topology evidence="1">Single-pass membrane protein</topology>
    </subcellularLocation>
</comment>
<dbReference type="FunFam" id="3.80.10.10:FF:000215">
    <property type="entry name" value="Receptor-like protein kinase HSL1"/>
    <property type="match status" value="1"/>
</dbReference>
<comment type="similarity">
    <text evidence="2">Belongs to the protein kinase superfamily. Ser/Thr protein kinase family.</text>
</comment>
<dbReference type="GO" id="GO:0005886">
    <property type="term" value="C:plasma membrane"/>
    <property type="evidence" value="ECO:0007669"/>
    <property type="project" value="UniProtKB-SubCell"/>
</dbReference>
<dbReference type="InterPro" id="IPR001611">
    <property type="entry name" value="Leu-rich_rpt"/>
</dbReference>
<dbReference type="GO" id="GO:0048608">
    <property type="term" value="P:reproductive structure development"/>
    <property type="evidence" value="ECO:0007669"/>
    <property type="project" value="UniProtKB-ARBA"/>
</dbReference>
<feature type="domain" description="Protein kinase" evidence="22">
    <location>
        <begin position="678"/>
        <end position="954"/>
    </location>
</feature>
<dbReference type="InterPro" id="IPR013210">
    <property type="entry name" value="LRR_N_plant-typ"/>
</dbReference>
<dbReference type="SUPFAM" id="SSF52047">
    <property type="entry name" value="RNI-like"/>
    <property type="match status" value="1"/>
</dbReference>
<evidence type="ECO:0000256" key="4">
    <source>
        <dbReference type="ARBA" id="ARBA00022475"/>
    </source>
</evidence>
<dbReference type="PROSITE" id="PS50011">
    <property type="entry name" value="PROTEIN_KINASE_DOM"/>
    <property type="match status" value="1"/>
</dbReference>
<keyword evidence="8" id="KW-0808">Transferase</keyword>
<evidence type="ECO:0000256" key="21">
    <source>
        <dbReference type="SAM" id="SignalP"/>
    </source>
</evidence>
<keyword evidence="4" id="KW-1003">Cell membrane</keyword>
<evidence type="ECO:0000256" key="11">
    <source>
        <dbReference type="ARBA" id="ARBA00022737"/>
    </source>
</evidence>
<reference evidence="23 24" key="1">
    <citation type="journal article" date="2019" name="Nat. Plants">
        <title>Stout camphor tree genome fills gaps in understanding of flowering plant genome evolution.</title>
        <authorList>
            <person name="Chaw S.M."/>
            <person name="Liu Y.C."/>
            <person name="Wu Y.W."/>
            <person name="Wang H.Y."/>
            <person name="Lin C.I."/>
            <person name="Wu C.S."/>
            <person name="Ke H.M."/>
            <person name="Chang L.Y."/>
            <person name="Hsu C.Y."/>
            <person name="Yang H.T."/>
            <person name="Sudianto E."/>
            <person name="Hsu M.H."/>
            <person name="Wu K.P."/>
            <person name="Wang L.N."/>
            <person name="Leebens-Mack J.H."/>
            <person name="Tsai I.J."/>
        </authorList>
    </citation>
    <scope>NUCLEOTIDE SEQUENCE [LARGE SCALE GENOMIC DNA]</scope>
    <source>
        <strain evidence="24">cv. Chaw 1501</strain>
        <tissue evidence="23">Young leaves</tissue>
    </source>
</reference>
<evidence type="ECO:0000256" key="3">
    <source>
        <dbReference type="ARBA" id="ARBA00022473"/>
    </source>
</evidence>
<evidence type="ECO:0000256" key="16">
    <source>
        <dbReference type="ARBA" id="ARBA00023136"/>
    </source>
</evidence>
<evidence type="ECO:0000256" key="2">
    <source>
        <dbReference type="ARBA" id="ARBA00008684"/>
    </source>
</evidence>
<dbReference type="FunFam" id="3.80.10.10:FF:000228">
    <property type="entry name" value="Leucine-rich repeat receptor-like serine/threonine-protein kinase BAM1"/>
    <property type="match status" value="1"/>
</dbReference>
<keyword evidence="5" id="KW-0723">Serine/threonine-protein kinase</keyword>
<feature type="signal peptide" evidence="21">
    <location>
        <begin position="1"/>
        <end position="25"/>
    </location>
</feature>